<dbReference type="Pfam" id="PF00005">
    <property type="entry name" value="ABC_tran"/>
    <property type="match status" value="2"/>
</dbReference>
<dbReference type="GO" id="GO:0005774">
    <property type="term" value="C:vacuolar membrane"/>
    <property type="evidence" value="ECO:0007669"/>
    <property type="project" value="UniProtKB-SubCell"/>
</dbReference>
<dbReference type="SMART" id="SM00382">
    <property type="entry name" value="AAA"/>
    <property type="match status" value="2"/>
</dbReference>
<dbReference type="GO" id="GO:0005524">
    <property type="term" value="F:ATP binding"/>
    <property type="evidence" value="ECO:0007669"/>
    <property type="project" value="UniProtKB-KW"/>
</dbReference>
<feature type="transmembrane region" description="Helical" evidence="13">
    <location>
        <begin position="1017"/>
        <end position="1036"/>
    </location>
</feature>
<dbReference type="Gene3D" id="3.40.50.300">
    <property type="entry name" value="P-loop containing nucleotide triphosphate hydrolases"/>
    <property type="match status" value="2"/>
</dbReference>
<comment type="similarity">
    <text evidence="2">Belongs to the ABC transporter superfamily. ABCC family. Conjugate transporter (TC 3.A.1.208) subfamily.</text>
</comment>
<dbReference type="Gene3D" id="1.20.1560.10">
    <property type="entry name" value="ABC transporter type 1, transmembrane domain"/>
    <property type="match status" value="2"/>
</dbReference>
<feature type="transmembrane region" description="Helical" evidence="13">
    <location>
        <begin position="532"/>
        <end position="555"/>
    </location>
</feature>
<evidence type="ECO:0000259" key="15">
    <source>
        <dbReference type="PROSITE" id="PS50929"/>
    </source>
</evidence>
<feature type="transmembrane region" description="Helical" evidence="13">
    <location>
        <begin position="448"/>
        <end position="469"/>
    </location>
</feature>
<feature type="transmembrane region" description="Helical" evidence="13">
    <location>
        <begin position="131"/>
        <end position="151"/>
    </location>
</feature>
<evidence type="ECO:0000259" key="14">
    <source>
        <dbReference type="PROSITE" id="PS50893"/>
    </source>
</evidence>
<feature type="transmembrane region" description="Helical" evidence="13">
    <location>
        <begin position="421"/>
        <end position="442"/>
    </location>
</feature>
<dbReference type="PANTHER" id="PTHR24223:SF443">
    <property type="entry name" value="MULTIDRUG-RESISTANCE LIKE PROTEIN 1, ISOFORM I"/>
    <property type="match status" value="1"/>
</dbReference>
<feature type="transmembrane region" description="Helical" evidence="13">
    <location>
        <begin position="345"/>
        <end position="364"/>
    </location>
</feature>
<feature type="transmembrane region" description="Helical" evidence="13">
    <location>
        <begin position="157"/>
        <end position="176"/>
    </location>
</feature>
<keyword evidence="8" id="KW-0067">ATP-binding</keyword>
<keyword evidence="17" id="KW-1185">Reference proteome</keyword>
<keyword evidence="10 13" id="KW-0472">Membrane</keyword>
<dbReference type="FunFam" id="1.20.1560.10:FF:000001">
    <property type="entry name" value="ATP-binding cassette subfamily C member 1"/>
    <property type="match status" value="1"/>
</dbReference>
<evidence type="ECO:0000256" key="3">
    <source>
        <dbReference type="ARBA" id="ARBA00022448"/>
    </source>
</evidence>
<evidence type="ECO:0000256" key="13">
    <source>
        <dbReference type="SAM" id="Phobius"/>
    </source>
</evidence>
<dbReference type="OrthoDB" id="6501367at2759"/>
<evidence type="ECO:0000256" key="12">
    <source>
        <dbReference type="ARBA" id="ARBA00047523"/>
    </source>
</evidence>
<evidence type="ECO:0000256" key="9">
    <source>
        <dbReference type="ARBA" id="ARBA00022989"/>
    </source>
</evidence>
<keyword evidence="5 13" id="KW-0812">Transmembrane</keyword>
<reference evidence="16" key="1">
    <citation type="submission" date="2020-11" db="EMBL/GenBank/DDBJ databases">
        <authorList>
            <person name="Tran Van P."/>
        </authorList>
    </citation>
    <scope>NUCLEOTIDE SEQUENCE</scope>
</reference>
<gene>
    <name evidence="16" type="ORF">OSB1V03_LOCUS1523</name>
</gene>
<evidence type="ECO:0000313" key="16">
    <source>
        <dbReference type="EMBL" id="CAD7621046.1"/>
    </source>
</evidence>
<feature type="transmembrane region" description="Helical" evidence="13">
    <location>
        <begin position="1155"/>
        <end position="1176"/>
    </location>
</feature>
<dbReference type="InterPro" id="IPR036640">
    <property type="entry name" value="ABC1_TM_sf"/>
</dbReference>
<dbReference type="FunFam" id="3.40.50.300:FF:000074">
    <property type="entry name" value="Multidrug resistance-associated protein 5 isoform 1"/>
    <property type="match status" value="1"/>
</dbReference>
<dbReference type="Proteomes" id="UP000759131">
    <property type="component" value="Unassembled WGS sequence"/>
</dbReference>
<feature type="transmembrane region" description="Helical" evidence="13">
    <location>
        <begin position="1133"/>
        <end position="1149"/>
    </location>
</feature>
<keyword evidence="4" id="KW-0926">Vacuole</keyword>
<comment type="catalytic activity">
    <reaction evidence="12">
        <text>leukotriene C4(in) + ATP + H2O = leukotriene C4(out) + ADP + phosphate + H(+)</text>
        <dbReference type="Rhea" id="RHEA:38963"/>
        <dbReference type="ChEBI" id="CHEBI:15377"/>
        <dbReference type="ChEBI" id="CHEBI:15378"/>
        <dbReference type="ChEBI" id="CHEBI:30616"/>
        <dbReference type="ChEBI" id="CHEBI:43474"/>
        <dbReference type="ChEBI" id="CHEBI:57973"/>
        <dbReference type="ChEBI" id="CHEBI:456216"/>
    </reaction>
    <physiologicalReaction direction="left-to-right" evidence="12">
        <dbReference type="Rhea" id="RHEA:38964"/>
    </physiologicalReaction>
</comment>
<dbReference type="GO" id="GO:0016887">
    <property type="term" value="F:ATP hydrolysis activity"/>
    <property type="evidence" value="ECO:0007669"/>
    <property type="project" value="InterPro"/>
</dbReference>
<feature type="transmembrane region" description="Helical" evidence="13">
    <location>
        <begin position="1042"/>
        <end position="1062"/>
    </location>
</feature>
<dbReference type="CDD" id="cd03250">
    <property type="entry name" value="ABCC_MRP_domain1"/>
    <property type="match status" value="1"/>
</dbReference>
<dbReference type="InterPro" id="IPR050173">
    <property type="entry name" value="ABC_transporter_C-like"/>
</dbReference>
<proteinExistence type="inferred from homology"/>
<feature type="domain" description="ABC transporter" evidence="14">
    <location>
        <begin position="1220"/>
        <end position="1446"/>
    </location>
</feature>
<comment type="subcellular location">
    <subcellularLocation>
        <location evidence="1">Vacuole membrane</location>
        <topology evidence="1">Multi-pass membrane protein</topology>
    </subcellularLocation>
</comment>
<dbReference type="GO" id="GO:0000323">
    <property type="term" value="C:lytic vacuole"/>
    <property type="evidence" value="ECO:0007669"/>
    <property type="project" value="UniProtKB-ARBA"/>
</dbReference>
<dbReference type="InterPro" id="IPR027417">
    <property type="entry name" value="P-loop_NTPase"/>
</dbReference>
<dbReference type="EMBL" id="CAJPIZ010000455">
    <property type="protein sequence ID" value="CAG2101476.1"/>
    <property type="molecule type" value="Genomic_DNA"/>
</dbReference>
<evidence type="ECO:0000256" key="5">
    <source>
        <dbReference type="ARBA" id="ARBA00022692"/>
    </source>
</evidence>
<feature type="transmembrane region" description="Helical" evidence="13">
    <location>
        <begin position="946"/>
        <end position="972"/>
    </location>
</feature>
<keyword evidence="7" id="KW-0547">Nucleotide-binding</keyword>
<feature type="transmembrane region" description="Helical" evidence="13">
    <location>
        <begin position="68"/>
        <end position="90"/>
    </location>
</feature>
<evidence type="ECO:0000256" key="10">
    <source>
        <dbReference type="ARBA" id="ARBA00023136"/>
    </source>
</evidence>
<feature type="transmembrane region" description="Helical" evidence="13">
    <location>
        <begin position="29"/>
        <end position="47"/>
    </location>
</feature>
<dbReference type="InterPro" id="IPR011527">
    <property type="entry name" value="ABC1_TM_dom"/>
</dbReference>
<dbReference type="FunFam" id="1.20.1560.10:FF:000020">
    <property type="entry name" value="ABC metal ion transporter"/>
    <property type="match status" value="1"/>
</dbReference>
<evidence type="ECO:0000256" key="4">
    <source>
        <dbReference type="ARBA" id="ARBA00022554"/>
    </source>
</evidence>
<feature type="domain" description="ABC transporter" evidence="14">
    <location>
        <begin position="623"/>
        <end position="857"/>
    </location>
</feature>
<dbReference type="PROSITE" id="PS50929">
    <property type="entry name" value="ABC_TM1F"/>
    <property type="match status" value="2"/>
</dbReference>
<dbReference type="EMBL" id="OC855030">
    <property type="protein sequence ID" value="CAD7621046.1"/>
    <property type="molecule type" value="Genomic_DNA"/>
</dbReference>
<feature type="domain" description="ABC transmembrane type-1" evidence="15">
    <location>
        <begin position="909"/>
        <end position="1184"/>
    </location>
</feature>
<dbReference type="InterPro" id="IPR003593">
    <property type="entry name" value="AAA+_ATPase"/>
</dbReference>
<evidence type="ECO:0000256" key="2">
    <source>
        <dbReference type="ARBA" id="ARBA00009726"/>
    </source>
</evidence>
<evidence type="ECO:0000256" key="11">
    <source>
        <dbReference type="ARBA" id="ARBA00024220"/>
    </source>
</evidence>
<feature type="transmembrane region" description="Helical" evidence="13">
    <location>
        <begin position="904"/>
        <end position="926"/>
    </location>
</feature>
<dbReference type="PANTHER" id="PTHR24223">
    <property type="entry name" value="ATP-BINDING CASSETTE SUB-FAMILY C"/>
    <property type="match status" value="1"/>
</dbReference>
<dbReference type="CDD" id="cd03244">
    <property type="entry name" value="ABCC_MRP_domain2"/>
    <property type="match status" value="1"/>
</dbReference>
<dbReference type="SUPFAM" id="SSF52540">
    <property type="entry name" value="P-loop containing nucleoside triphosphate hydrolases"/>
    <property type="match status" value="2"/>
</dbReference>
<dbReference type="CDD" id="cd18603">
    <property type="entry name" value="ABC_6TM_MRP1_2_3_6_D2_like"/>
    <property type="match status" value="1"/>
</dbReference>
<keyword evidence="6" id="KW-0677">Repeat</keyword>
<evidence type="ECO:0000313" key="17">
    <source>
        <dbReference type="Proteomes" id="UP000759131"/>
    </source>
</evidence>
<feature type="transmembrane region" description="Helical" evidence="13">
    <location>
        <begin position="305"/>
        <end position="325"/>
    </location>
</feature>
<evidence type="ECO:0000256" key="1">
    <source>
        <dbReference type="ARBA" id="ARBA00004128"/>
    </source>
</evidence>
<dbReference type="Pfam" id="PF00664">
    <property type="entry name" value="ABC_membrane"/>
    <property type="match status" value="2"/>
</dbReference>
<feature type="transmembrane region" description="Helical" evidence="13">
    <location>
        <begin position="96"/>
        <end position="119"/>
    </location>
</feature>
<evidence type="ECO:0000256" key="6">
    <source>
        <dbReference type="ARBA" id="ARBA00022737"/>
    </source>
</evidence>
<dbReference type="CDD" id="cd18595">
    <property type="entry name" value="ABC_6TM_MRP1_2_3_6_D1_like"/>
    <property type="match status" value="1"/>
</dbReference>
<dbReference type="PROSITE" id="PS00211">
    <property type="entry name" value="ABC_TRANSPORTER_1"/>
    <property type="match status" value="1"/>
</dbReference>
<dbReference type="GO" id="GO:0015431">
    <property type="term" value="F:ABC-type glutathione S-conjugate transporter activity"/>
    <property type="evidence" value="ECO:0007669"/>
    <property type="project" value="UniProtKB-EC"/>
</dbReference>
<feature type="transmembrane region" description="Helical" evidence="13">
    <location>
        <begin position="575"/>
        <end position="597"/>
    </location>
</feature>
<protein>
    <recommendedName>
        <fullName evidence="11">ABC-type glutathione-S-conjugate transporter</fullName>
        <ecNumber evidence="11">7.6.2.3</ecNumber>
    </recommendedName>
</protein>
<sequence length="1451" mass="162516">MELGLSRNDSQQSWNTTSPKLSACIAETAFTWIPTICFCLCLPYTIVDTFRTRRPAIGWNAYNSARMATALTLSVVTVVDFILCMLRQFQFDDSPAVSYLISTAMYSITRLLLCLVLYCHQRSGVHCSGIVWFYLLLDTVFGALSVATYSLDDIRQSHEYVLFIIQYSLTVILFIINSFPDRLPTYDNNGNEKHANHLKVCPKETASFPSRLSFWWITGLIMKGWRSPLTRDDLWAVRHEDSCKTVYGEFNRLWKKGALDAADESLVSELTANGADIKSQSMNATKPESPAKKPTKLLTVITKGFWFYFITPSILKLMADCMQLVNPEIMKMLIGFTTDPNEQNWHGYMYALLLILTNTFQSLINGYQSQRMAVLGMRIRACLVSAVYRKSLVLSNHSKSGTTSGEIVNLMAVDSQRFSDMLPFISFVYTAPVQIGISLWLLYNELGIATMGGLVLMIVMVPVNGWVSAKVRAIQAKQMKLKDDRVRSLNEILSGIKVLKLYGWEEAFVANIMDIRRRELDRIRRSGMLNSVMIVLASCTPFFVSLVTFGLYIAIDENGKLDAQKAFVSISLFNLLRMPLTMVPNMITTLVLTLVSIKRLDKFLNFSELTGYVTRNSDEKEVIKVKNASFTWERVEDVVDGGLKPTLDKINLKVMKGKFVAVVGNVGSGKSSLLSALLGDMEICSGSVNINGNSELAYVPQQAWIQNATLKDNILFGKEFDSKKYRKIIKACALKSDLLTLAGGDETEIGEKGINLSGPVFVSQRNRARQISLRLEIDKLLGNRRHLSVHPFVYNLLHNSTRTGLLHNKTRVLVTNSLFVLPDVDYIVVLKNGKITDYGRILLDYPCHVVFTTAAAVAIEREQSPPVCSPQLIGTDDSFDLETMGTGSVKFEIYKKFAKAMSTFWTVSIICGYAATNACNSGSSFWLTYWTEDPEGGAKSGFYLGIYAIIGLSQGLFVWYAWCAIVAGSLLASRNLHQKLLTNIIHAPMHFFDTTPMGRVINRFSKDIDILDTIMQMTLRVLGSTVFQTLAILVTISIQTPIFIAVFVPVMGVYYLIQKFYVTTSRQLKRLESVSRSPIYSHFSETLNGVTTIRAYGANDRFIHVSDQRVDNNQMCFYPNAIANCWLSIRLEFLANLIIFFAALLSVLSRNSLDGAQIGLSISYALNITLVLNWGVRMFAEMENNVVAVERIDEYSNVESEAEWHSANPPAEEWPQEGRVEFVEYGTRYREGLDLVLKGIDVNVRKGEKVGIVGRTGAGKSSLTLALFRLIESAFGRIEIDGVDISKIGLQELRSKLTIIPQDPVLFAGTIRTNLDPFNKYTDERVWTALEHSHLLEFVKSTDAGIHYKVSEGGENLSVGQRQLMCLARALLRNTNILILDEATAAVDLETDAKFTRCTILTIAHRLHTIMDSDRVLVLDFGRVAEFDAPQTLLQNDRSIFHSLAKDAGLA</sequence>
<dbReference type="SUPFAM" id="SSF90123">
    <property type="entry name" value="ABC transporter transmembrane region"/>
    <property type="match status" value="2"/>
</dbReference>
<dbReference type="InterPro" id="IPR003439">
    <property type="entry name" value="ABC_transporter-like_ATP-bd"/>
</dbReference>
<feature type="domain" description="ABC transmembrane type-1" evidence="15">
    <location>
        <begin position="314"/>
        <end position="592"/>
    </location>
</feature>
<dbReference type="EC" id="7.6.2.3" evidence="11"/>
<evidence type="ECO:0000256" key="7">
    <source>
        <dbReference type="ARBA" id="ARBA00022741"/>
    </source>
</evidence>
<accession>A0A7R9KF75</accession>
<keyword evidence="9 13" id="KW-1133">Transmembrane helix</keyword>
<dbReference type="PROSITE" id="PS50893">
    <property type="entry name" value="ABC_TRANSPORTER_2"/>
    <property type="match status" value="2"/>
</dbReference>
<evidence type="ECO:0000256" key="8">
    <source>
        <dbReference type="ARBA" id="ARBA00022840"/>
    </source>
</evidence>
<name>A0A7R9KF75_9ACAR</name>
<dbReference type="InterPro" id="IPR017871">
    <property type="entry name" value="ABC_transporter-like_CS"/>
</dbReference>
<keyword evidence="3" id="KW-0813">Transport</keyword>
<organism evidence="16">
    <name type="scientific">Medioppia subpectinata</name>
    <dbReference type="NCBI Taxonomy" id="1979941"/>
    <lineage>
        <taxon>Eukaryota</taxon>
        <taxon>Metazoa</taxon>
        <taxon>Ecdysozoa</taxon>
        <taxon>Arthropoda</taxon>
        <taxon>Chelicerata</taxon>
        <taxon>Arachnida</taxon>
        <taxon>Acari</taxon>
        <taxon>Acariformes</taxon>
        <taxon>Sarcoptiformes</taxon>
        <taxon>Oribatida</taxon>
        <taxon>Brachypylina</taxon>
        <taxon>Oppioidea</taxon>
        <taxon>Oppiidae</taxon>
        <taxon>Medioppia</taxon>
    </lineage>
</organism>